<reference evidence="1 2" key="1">
    <citation type="submission" date="2018-07" db="EMBL/GenBank/DDBJ databases">
        <title>Genomic Encyclopedia of Type Strains, Phase IV (KMG-IV): sequencing the most valuable type-strain genomes for metagenomic binning, comparative biology and taxonomic classification.</title>
        <authorList>
            <person name="Goeker M."/>
        </authorList>
    </citation>
    <scope>NUCLEOTIDE SEQUENCE [LARGE SCALE GENOMIC DNA]</scope>
    <source>
        <strain evidence="1 2">DSM 44290</strain>
    </source>
</reference>
<dbReference type="AlphaFoldDB" id="A0A370I4W8"/>
<sequence length="126" mass="13980">MADKLKHIKNFFVANVLDGFGSRRYIGHHDLDPARKYIHNYAVPGLYAAIMTDDPDYDPQGAPTEAATNAATLAWVSDLQRDMQSLGRIDPHGDLYLMMCTPGATGCFMDDLYAALDADDPGWRSR</sequence>
<dbReference type="EMBL" id="QQBC01000005">
    <property type="protein sequence ID" value="RDI65773.1"/>
    <property type="molecule type" value="Genomic_DNA"/>
</dbReference>
<proteinExistence type="predicted"/>
<gene>
    <name evidence="1" type="ORF">DFR76_10588</name>
</gene>
<evidence type="ECO:0000313" key="1">
    <source>
        <dbReference type="EMBL" id="RDI65773.1"/>
    </source>
</evidence>
<evidence type="ECO:0000313" key="2">
    <source>
        <dbReference type="Proteomes" id="UP000254869"/>
    </source>
</evidence>
<protein>
    <submittedName>
        <fullName evidence="1">Uncharacterized protein</fullName>
    </submittedName>
</protein>
<accession>A0A370I4W8</accession>
<dbReference type="STRING" id="1210086.GCA_001613105_04137"/>
<keyword evidence="2" id="KW-1185">Reference proteome</keyword>
<name>A0A370I4W8_9NOCA</name>
<dbReference type="Proteomes" id="UP000254869">
    <property type="component" value="Unassembled WGS sequence"/>
</dbReference>
<dbReference type="RefSeq" id="WP_068000016.1">
    <property type="nucleotide sequence ID" value="NZ_QQBC01000005.1"/>
</dbReference>
<organism evidence="1 2">
    <name type="scientific">Nocardia pseudobrasiliensis</name>
    <dbReference type="NCBI Taxonomy" id="45979"/>
    <lineage>
        <taxon>Bacteria</taxon>
        <taxon>Bacillati</taxon>
        <taxon>Actinomycetota</taxon>
        <taxon>Actinomycetes</taxon>
        <taxon>Mycobacteriales</taxon>
        <taxon>Nocardiaceae</taxon>
        <taxon>Nocardia</taxon>
    </lineage>
</organism>
<comment type="caution">
    <text evidence="1">The sequence shown here is derived from an EMBL/GenBank/DDBJ whole genome shotgun (WGS) entry which is preliminary data.</text>
</comment>